<dbReference type="InterPro" id="IPR004344">
    <property type="entry name" value="TTL/TTLL_fam"/>
</dbReference>
<dbReference type="GO" id="GO:0015631">
    <property type="term" value="F:tubulin binding"/>
    <property type="evidence" value="ECO:0007669"/>
    <property type="project" value="TreeGrafter"/>
</dbReference>
<gene>
    <name evidence="4" type="ORF">Ctob_005220</name>
</gene>
<dbReference type="PROSITE" id="PS51221">
    <property type="entry name" value="TTL"/>
    <property type="match status" value="1"/>
</dbReference>
<dbReference type="PANTHER" id="PTHR12241:SF154">
    <property type="entry name" value="TUBULIN POLYGLUTAMYLASE TTLL11"/>
    <property type="match status" value="1"/>
</dbReference>
<dbReference type="SUPFAM" id="SSF56059">
    <property type="entry name" value="Glutathione synthetase ATP-binding domain-like"/>
    <property type="match status" value="1"/>
</dbReference>
<dbReference type="EMBL" id="JWZX01002530">
    <property type="protein sequence ID" value="KOO28674.1"/>
    <property type="molecule type" value="Genomic_DNA"/>
</dbReference>
<dbReference type="Proteomes" id="UP000037460">
    <property type="component" value="Unassembled WGS sequence"/>
</dbReference>
<keyword evidence="3" id="KW-0067">ATP-binding</keyword>
<protein>
    <submittedName>
        <fullName evidence="4">Tubulin polyglutamylase ttll11-like protein</fullName>
    </submittedName>
</protein>
<dbReference type="Gene3D" id="3.30.470.20">
    <property type="entry name" value="ATP-grasp fold, B domain"/>
    <property type="match status" value="1"/>
</dbReference>
<proteinExistence type="predicted"/>
<evidence type="ECO:0000313" key="5">
    <source>
        <dbReference type="Proteomes" id="UP000037460"/>
    </source>
</evidence>
<evidence type="ECO:0000256" key="2">
    <source>
        <dbReference type="ARBA" id="ARBA00022741"/>
    </source>
</evidence>
<evidence type="ECO:0000256" key="1">
    <source>
        <dbReference type="ARBA" id="ARBA00022598"/>
    </source>
</evidence>
<comment type="caution">
    <text evidence="4">The sequence shown here is derived from an EMBL/GenBank/DDBJ whole genome shotgun (WGS) entry which is preliminary data.</text>
</comment>
<dbReference type="GO" id="GO:0070740">
    <property type="term" value="F:tubulin-glutamic acid ligase activity"/>
    <property type="evidence" value="ECO:0007669"/>
    <property type="project" value="TreeGrafter"/>
</dbReference>
<evidence type="ECO:0000313" key="4">
    <source>
        <dbReference type="EMBL" id="KOO28674.1"/>
    </source>
</evidence>
<dbReference type="GO" id="GO:0036064">
    <property type="term" value="C:ciliary basal body"/>
    <property type="evidence" value="ECO:0007669"/>
    <property type="project" value="TreeGrafter"/>
</dbReference>
<reference evidence="5" key="1">
    <citation type="journal article" date="2015" name="PLoS Genet.">
        <title>Genome Sequence and Transcriptome Analyses of Chrysochromulina tobin: Metabolic Tools for Enhanced Algal Fitness in the Prominent Order Prymnesiales (Haptophyceae).</title>
        <authorList>
            <person name="Hovde B.T."/>
            <person name="Deodato C.R."/>
            <person name="Hunsperger H.M."/>
            <person name="Ryken S.A."/>
            <person name="Yost W."/>
            <person name="Jha R.K."/>
            <person name="Patterson J."/>
            <person name="Monnat R.J. Jr."/>
            <person name="Barlow S.B."/>
            <person name="Starkenburg S.R."/>
            <person name="Cattolico R.A."/>
        </authorList>
    </citation>
    <scope>NUCLEOTIDE SEQUENCE</scope>
    <source>
        <strain evidence="5">CCMP291</strain>
    </source>
</reference>
<dbReference type="PANTHER" id="PTHR12241">
    <property type="entry name" value="TUBULIN POLYGLUTAMYLASE"/>
    <property type="match status" value="1"/>
</dbReference>
<evidence type="ECO:0000256" key="3">
    <source>
        <dbReference type="ARBA" id="ARBA00022840"/>
    </source>
</evidence>
<dbReference type="OrthoDB" id="202825at2759"/>
<sequence length="403" mass="44416">MPKAAAPTIFFANRVHHRNEVEGLEKAAAMAGWRVTNKAEAATAIWDVRTLADVTTTEPLPGQLINWWPGMLHCCRKGLFAHLISRLRALLPPGSLLDDGKFIPPQWALPRQVSELAAAVEMRAAEAKKRGKPAPVYIVKPDAGSQGDGIVLTSDPCKTSWDASKERVVQQYLGAPLLLDGLKFDLRLYVLVTSTCPLRVFLFREGLARFAVDAYVEPTRENMRNAHMHLTNYSLNKKCENFKHSDAADGGDDGSKRTASSVFAALKALGQVADVEALWEKIGALVRRSLTVLQPVFTTSATPQPCFQILGFDVLLDSKVQPWLLEMNDHPSIRIDLSFDEPGQYSMNGLNSIPSPVDEAIKVPMLAAALRVVARRVWPDRADAHPSELLIAFLDTFFPSECV</sequence>
<dbReference type="GO" id="GO:0005524">
    <property type="term" value="F:ATP binding"/>
    <property type="evidence" value="ECO:0007669"/>
    <property type="project" value="UniProtKB-KW"/>
</dbReference>
<accession>A0A0M0JQ10</accession>
<organism evidence="4 5">
    <name type="scientific">Chrysochromulina tobinii</name>
    <dbReference type="NCBI Taxonomy" id="1460289"/>
    <lineage>
        <taxon>Eukaryota</taxon>
        <taxon>Haptista</taxon>
        <taxon>Haptophyta</taxon>
        <taxon>Prymnesiophyceae</taxon>
        <taxon>Prymnesiales</taxon>
        <taxon>Chrysochromulinaceae</taxon>
        <taxon>Chrysochromulina</taxon>
    </lineage>
</organism>
<keyword evidence="1" id="KW-0436">Ligase</keyword>
<name>A0A0M0JQ10_9EUKA</name>
<keyword evidence="2" id="KW-0547">Nucleotide-binding</keyword>
<dbReference type="Pfam" id="PF03133">
    <property type="entry name" value="TTL"/>
    <property type="match status" value="1"/>
</dbReference>
<dbReference type="AlphaFoldDB" id="A0A0M0JQ10"/>
<keyword evidence="5" id="KW-1185">Reference proteome</keyword>
<dbReference type="GO" id="GO:0000226">
    <property type="term" value="P:microtubule cytoskeleton organization"/>
    <property type="evidence" value="ECO:0007669"/>
    <property type="project" value="TreeGrafter"/>
</dbReference>